<dbReference type="Proteomes" id="UP001597448">
    <property type="component" value="Unassembled WGS sequence"/>
</dbReference>
<comment type="caution">
    <text evidence="2">The sequence shown here is derived from an EMBL/GenBank/DDBJ whole genome shotgun (WGS) entry which is preliminary data.</text>
</comment>
<gene>
    <name evidence="2" type="ORF">ACFSX3_00390</name>
</gene>
<keyword evidence="1" id="KW-0175">Coiled coil</keyword>
<name>A0ABW5F143_9BACL</name>
<evidence type="ECO:0000256" key="1">
    <source>
        <dbReference type="SAM" id="Coils"/>
    </source>
</evidence>
<evidence type="ECO:0000313" key="2">
    <source>
        <dbReference type="EMBL" id="MFD2408304.1"/>
    </source>
</evidence>
<dbReference type="PROSITE" id="PS51257">
    <property type="entry name" value="PROKAR_LIPOPROTEIN"/>
    <property type="match status" value="1"/>
</dbReference>
<keyword evidence="3" id="KW-1185">Reference proteome</keyword>
<reference evidence="3" key="1">
    <citation type="journal article" date="2019" name="Int. J. Syst. Evol. Microbiol.">
        <title>The Global Catalogue of Microorganisms (GCM) 10K type strain sequencing project: providing services to taxonomists for standard genome sequencing and annotation.</title>
        <authorList>
            <consortium name="The Broad Institute Genomics Platform"/>
            <consortium name="The Broad Institute Genome Sequencing Center for Infectious Disease"/>
            <person name="Wu L."/>
            <person name="Ma J."/>
        </authorList>
    </citation>
    <scope>NUCLEOTIDE SEQUENCE [LARGE SCALE GENOMIC DNA]</scope>
    <source>
        <strain evidence="3">CCM 8725</strain>
    </source>
</reference>
<sequence length="385" mass="43024">MLKKMLLIVVLSITLTGCKSNKPEEISNSAAPIVPSGAIAIVTPVPTPIPQENALKGYLFTEETGLLFISWTEQQQELNGTMQRTSKSKEKIETESYPFTGGVSDKNISLNFQGGIFSGLNGITITGTFDKGSLTLYFPNQKDGSLLPASFTVATVDDYNQAVSILRNEIEQSKALAAKQKEVEEQELANKKQQSAVEHANQRLSEAIQLLIKNMESNKNIAKEFEAVFQSYEQHWGEMKKHKQDLLNAAKVRPFNFDQLYIVQDKLYILGNDEYQIQNDAYQIGNVEYDFSNYLDALKSQGEGIRLGWEQLQTAAAQNSSGTPLPKYTEVEVNGYMENLEQELTEVESTLLEKKKSASVYDEKAKNLLQEMTDYVDGLVAVEDE</sequence>
<protein>
    <submittedName>
        <fullName evidence="2">Uncharacterized protein</fullName>
    </submittedName>
</protein>
<proteinExistence type="predicted"/>
<dbReference type="RefSeq" id="WP_209992490.1">
    <property type="nucleotide sequence ID" value="NZ_JBHUKY010000003.1"/>
</dbReference>
<dbReference type="EMBL" id="JBHUKY010000003">
    <property type="protein sequence ID" value="MFD2408304.1"/>
    <property type="molecule type" value="Genomic_DNA"/>
</dbReference>
<evidence type="ECO:0000313" key="3">
    <source>
        <dbReference type="Proteomes" id="UP001597448"/>
    </source>
</evidence>
<organism evidence="2 3">
    <name type="scientific">Paenibacillus rhizoplanae</name>
    <dbReference type="NCBI Taxonomy" id="1917181"/>
    <lineage>
        <taxon>Bacteria</taxon>
        <taxon>Bacillati</taxon>
        <taxon>Bacillota</taxon>
        <taxon>Bacilli</taxon>
        <taxon>Bacillales</taxon>
        <taxon>Paenibacillaceae</taxon>
        <taxon>Paenibacillus</taxon>
    </lineage>
</organism>
<feature type="coiled-coil region" evidence="1">
    <location>
        <begin position="156"/>
        <end position="203"/>
    </location>
</feature>
<accession>A0ABW5F143</accession>